<dbReference type="InterPro" id="IPR036236">
    <property type="entry name" value="Znf_C2H2_sf"/>
</dbReference>
<keyword evidence="3" id="KW-0862">Zinc</keyword>
<accession>A0A9P0GG00</accession>
<evidence type="ECO:0000259" key="5">
    <source>
        <dbReference type="PROSITE" id="PS50808"/>
    </source>
</evidence>
<evidence type="ECO:0000313" key="7">
    <source>
        <dbReference type="Proteomes" id="UP001153636"/>
    </source>
</evidence>
<dbReference type="GO" id="GO:0008270">
    <property type="term" value="F:zinc ion binding"/>
    <property type="evidence" value="ECO:0007669"/>
    <property type="project" value="UniProtKB-KW"/>
</dbReference>
<dbReference type="Proteomes" id="UP001153636">
    <property type="component" value="Chromosome 3"/>
</dbReference>
<dbReference type="Pfam" id="PF02892">
    <property type="entry name" value="zf-BED"/>
    <property type="match status" value="1"/>
</dbReference>
<protein>
    <recommendedName>
        <fullName evidence="5">BED-type domain-containing protein</fullName>
    </recommendedName>
</protein>
<sequence>MDGDIFNDDDFIVSDLDSVSGSSSSSEDDSVQENVDFIELDSLDIDFKHVWKSEKSEIWYNFTTLPNERAKCNLCSNSYSYKGRTTSNLKKHLMSVTASELW</sequence>
<dbReference type="PROSITE" id="PS50808">
    <property type="entry name" value="ZF_BED"/>
    <property type="match status" value="1"/>
</dbReference>
<gene>
    <name evidence="6" type="ORF">PSYICH_LOCUS9631</name>
</gene>
<keyword evidence="1" id="KW-0479">Metal-binding</keyword>
<dbReference type="SMART" id="SM00614">
    <property type="entry name" value="ZnF_BED"/>
    <property type="match status" value="1"/>
</dbReference>
<evidence type="ECO:0000256" key="4">
    <source>
        <dbReference type="PROSITE-ProRule" id="PRU00027"/>
    </source>
</evidence>
<keyword evidence="2 4" id="KW-0863">Zinc-finger</keyword>
<evidence type="ECO:0000256" key="2">
    <source>
        <dbReference type="ARBA" id="ARBA00022771"/>
    </source>
</evidence>
<evidence type="ECO:0000256" key="1">
    <source>
        <dbReference type="ARBA" id="ARBA00022723"/>
    </source>
</evidence>
<name>A0A9P0GG00_9CUCU</name>
<dbReference type="GO" id="GO:0003677">
    <property type="term" value="F:DNA binding"/>
    <property type="evidence" value="ECO:0007669"/>
    <property type="project" value="InterPro"/>
</dbReference>
<dbReference type="InterPro" id="IPR003656">
    <property type="entry name" value="Znf_BED"/>
</dbReference>
<feature type="domain" description="BED-type" evidence="5">
    <location>
        <begin position="53"/>
        <end position="102"/>
    </location>
</feature>
<dbReference type="AlphaFoldDB" id="A0A9P0GG00"/>
<evidence type="ECO:0000256" key="3">
    <source>
        <dbReference type="ARBA" id="ARBA00022833"/>
    </source>
</evidence>
<proteinExistence type="predicted"/>
<dbReference type="OrthoDB" id="1607513at2759"/>
<dbReference type="SUPFAM" id="SSF57667">
    <property type="entry name" value="beta-beta-alpha zinc fingers"/>
    <property type="match status" value="1"/>
</dbReference>
<keyword evidence="7" id="KW-1185">Reference proteome</keyword>
<reference evidence="6" key="1">
    <citation type="submission" date="2022-01" db="EMBL/GenBank/DDBJ databases">
        <authorList>
            <person name="King R."/>
        </authorList>
    </citation>
    <scope>NUCLEOTIDE SEQUENCE</scope>
</reference>
<organism evidence="6 7">
    <name type="scientific">Psylliodes chrysocephalus</name>
    <dbReference type="NCBI Taxonomy" id="3402493"/>
    <lineage>
        <taxon>Eukaryota</taxon>
        <taxon>Metazoa</taxon>
        <taxon>Ecdysozoa</taxon>
        <taxon>Arthropoda</taxon>
        <taxon>Hexapoda</taxon>
        <taxon>Insecta</taxon>
        <taxon>Pterygota</taxon>
        <taxon>Neoptera</taxon>
        <taxon>Endopterygota</taxon>
        <taxon>Coleoptera</taxon>
        <taxon>Polyphaga</taxon>
        <taxon>Cucujiformia</taxon>
        <taxon>Chrysomeloidea</taxon>
        <taxon>Chrysomelidae</taxon>
        <taxon>Galerucinae</taxon>
        <taxon>Alticini</taxon>
        <taxon>Psylliodes</taxon>
    </lineage>
</organism>
<evidence type="ECO:0000313" key="6">
    <source>
        <dbReference type="EMBL" id="CAH1107887.1"/>
    </source>
</evidence>
<dbReference type="EMBL" id="OV651815">
    <property type="protein sequence ID" value="CAH1107887.1"/>
    <property type="molecule type" value="Genomic_DNA"/>
</dbReference>